<feature type="domain" description="Cadherin" evidence="17">
    <location>
        <begin position="1656"/>
        <end position="1751"/>
    </location>
</feature>
<dbReference type="GO" id="GO:0008013">
    <property type="term" value="F:beta-catenin binding"/>
    <property type="evidence" value="ECO:0007669"/>
    <property type="project" value="TreeGrafter"/>
</dbReference>
<feature type="domain" description="Cadherin" evidence="17">
    <location>
        <begin position="1437"/>
        <end position="1543"/>
    </location>
</feature>
<dbReference type="PROSITE" id="PS01187">
    <property type="entry name" value="EGF_CA"/>
    <property type="match status" value="1"/>
</dbReference>
<dbReference type="InterPro" id="IPR001881">
    <property type="entry name" value="EGF-like_Ca-bd_dom"/>
</dbReference>
<dbReference type="CDD" id="cd00110">
    <property type="entry name" value="LamG"/>
    <property type="match status" value="1"/>
</dbReference>
<dbReference type="FunFam" id="2.60.40.60:FF:000024">
    <property type="entry name" value="FAT atypical cadherin 3"/>
    <property type="match status" value="2"/>
</dbReference>
<dbReference type="EMBL" id="AFYH01226357">
    <property type="status" value="NOT_ANNOTATED_CDS"/>
    <property type="molecule type" value="Genomic_DNA"/>
</dbReference>
<feature type="domain" description="Cadherin" evidence="17">
    <location>
        <begin position="499"/>
        <end position="602"/>
    </location>
</feature>
<reference evidence="18" key="2">
    <citation type="submission" date="2025-08" db="UniProtKB">
        <authorList>
            <consortium name="Ensembl"/>
        </authorList>
    </citation>
    <scope>IDENTIFICATION</scope>
</reference>
<dbReference type="InterPro" id="IPR013320">
    <property type="entry name" value="ConA-like_dom_sf"/>
</dbReference>
<feature type="domain" description="Cadherin" evidence="17">
    <location>
        <begin position="82"/>
        <end position="188"/>
    </location>
</feature>
<feature type="disulfide bond" evidence="14">
    <location>
        <begin position="1988"/>
        <end position="1997"/>
    </location>
</feature>
<feature type="domain" description="Cadherin" evidence="17">
    <location>
        <begin position="603"/>
        <end position="703"/>
    </location>
</feature>
<dbReference type="InterPro" id="IPR039808">
    <property type="entry name" value="Cadherin"/>
</dbReference>
<feature type="disulfide bond" evidence="14">
    <location>
        <begin position="2026"/>
        <end position="2035"/>
    </location>
</feature>
<evidence type="ECO:0000256" key="1">
    <source>
        <dbReference type="ARBA" id="ARBA00004167"/>
    </source>
</evidence>
<proteinExistence type="predicted"/>
<dbReference type="Gene3D" id="2.10.25.10">
    <property type="entry name" value="Laminin"/>
    <property type="match status" value="3"/>
</dbReference>
<dbReference type="Pfam" id="PF00054">
    <property type="entry name" value="Laminin_G_1"/>
    <property type="match status" value="1"/>
</dbReference>
<dbReference type="GO" id="GO:0045296">
    <property type="term" value="F:cadherin binding"/>
    <property type="evidence" value="ECO:0007669"/>
    <property type="project" value="TreeGrafter"/>
</dbReference>
<evidence type="ECO:0000256" key="10">
    <source>
        <dbReference type="ARBA" id="ARBA00023136"/>
    </source>
</evidence>
<dbReference type="GO" id="GO:0016342">
    <property type="term" value="C:catenin complex"/>
    <property type="evidence" value="ECO:0007669"/>
    <property type="project" value="TreeGrafter"/>
</dbReference>
<keyword evidence="10" id="KW-0472">Membrane</keyword>
<organism evidence="18 19">
    <name type="scientific">Latimeria chalumnae</name>
    <name type="common">Coelacanth</name>
    <dbReference type="NCBI Taxonomy" id="7897"/>
    <lineage>
        <taxon>Eukaryota</taxon>
        <taxon>Metazoa</taxon>
        <taxon>Chordata</taxon>
        <taxon>Craniata</taxon>
        <taxon>Vertebrata</taxon>
        <taxon>Euteleostomi</taxon>
        <taxon>Coelacanthiformes</taxon>
        <taxon>Coelacanthidae</taxon>
        <taxon>Latimeria</taxon>
    </lineage>
</organism>
<keyword evidence="8" id="KW-0130">Cell adhesion</keyword>
<dbReference type="CDD" id="cd00054">
    <property type="entry name" value="EGF_CA"/>
    <property type="match status" value="3"/>
</dbReference>
<sequence>VATTSPEQKDNQFTYSIVEDDGDGIFALNPNNGEFTLTRSLDYESEQYYVLTVKATDKNGHFSLARVYFNVLDMNDNPPVFFLEFYSIIIKEDLPVGASILTLNVTDADEGQNAALNVTIISGDFNQQFTIDGNGVLHLKRPVDREQQSIYHLIVQANDQALPEAVRLTSTAQVTINIADVNDNVPHFILFPDTVFLPENTDINTVVTVIQATDRDIGNNSVLEYSLEPRTGNMFTINATSGELHLTEELDREHANSIYFQVIVTDKGMPPLSSITKMTIIVTDVNDNSPTFTTRVYNITVDENIPLGFDLLTVLATDPDENMNGQVRYSISYDKFLIDSVTGLISVVKNLDRERIPVHIFEVVASDLGTSPRSGTATVKVVLRDINDFIPTFQPASVTVHLLENRSTLPQLLYQVTAHDEDLGSNSQLIYAIDEGNEDGRFSLSFDGQLSVLQSLDREETAEYRLFVTAADSGIPALTGIGTVIITVDDLNDNCPKFDKSFYSVTINEDTPVGSTFIKMNASDPDEGVNGKIRYSIRNSGFQFLIDPLTGEIITNAALDRESQDSFALTVLATDGNDIQPLSSSVTVFVIVGDVNDEPPQFLNDPYVANIPMTVHSGSIVYAVTVQDADSGINAELKFTLSGLDATKFTVDPCRGVIFAAETMIGASDITIAINVADQGVNPKMDSTTVTVRFQNSAEFPQTYVDIKSKIFPEDQPLGTSIATVKAMTNRQGLQGPISYYLAAGNFGDSFQISQQTGEVIIKNPLDFETTNQYQLWVEARDSGSPPFSSYTKININISDVNDNFPVFDQNIFRCEIYENEPPGNVCSVSAMDMDSGLNRILQYSIIKGNVNNAFIINVDTAVIRTTQSLDRETLSLYTIIIEAKDKASVPKMSTATVLITVLDRNDNAPKFSQIFLAQVSENIPVGFKVIQITTIDKDSGANAVSTYSIADQSGNLPFSIDRHSGFLTVTKPLDREETEKYFIKVTANDSGWSVNTIVTIYITDVNDNGPQFLNSSYVLTIPEQKEKNTFILQVSATDADLGLNGQVIYYLKSPSDFFRVEATSGAVFTKQFIPFHFSDMKAYSNIYNLIVVASDCSEKPIFSESKVTVTIVPKNNNPPQFLPFRPVMPIPMNIERGTKLVQLKAVDNDLYNNGIIEYLLTGGNSSSLFEIERDTGWIFINNYLSSSINKLYTLVIAAKDKGIPPLSKKTTISFLVTDENQFAPRFSELLVRFSVPEDLAPGSFIGKVNAEDHDQGINGLVTYLITFGNSERDFAIDNTTGVITLVKNLDFEMQSLYMLQICAKDKGWLSKSTSLNVTIQVQDVNDNSPVFAVSEYFVSVPENSPTGITVLELKATDADSDLNTVINYVIVHGNKEMFAMDQKTGVITTQDSFDFELQQFYQITVKAFEAHNRNHYSLAKVSISISNVNEYYPRFTKTQFNFVVSEMAPIGTTIGRVLATDYDLGSDGIVYYMLFGESKKKGFGINTITGEMFISSNVKKTNSENPIFLNVLAKNAGIIHGFDIDYAVVNVSLVNVNDAPLFQSIIYQTCISEGLAVGSLVTTVTAVDLDLVPEWSQFYYSLQNGNVNNSFSINPRTGGVFVSAPLDRETLSLYNLTIIAVDGAPVPATGSMQLEIVIDDINDNSPILITTEGHVMENQPPGTFILTMNATDSDLPSNKGPFTYRLLGSNFTDSVILSTDGILCTNTILDREQDSDLYLPVLIIDAGAPPMSSTATVHIAVLDQNDNPSQSKSIYIQVNYYGSYFPGGMIGCVKPEDPDILDKFNCSIKSGNRNAFSIPINTCDLIAASQVGDVKFNLTVEGNDNVHDSVINSVYVSYRHFTNSTIDNSVVLYLSTPIFKKFLADKYMKFIKTIDSLLIDTNLKTHVYGMMVWDNETLIFLSMKHSSGYYASSFTTVNFFRVNKNVLESVSEVKIAAVTNDPCIDNSCHHGASCIKNSGISPDIVVLESPSVIFVTHLPFIPFTCSCPVGFTGPFCEVDINECYGSPCSNGGVCVNYAGGFFCSCRGGFSGPFCTSGVNECEKNLCQNGGTCENTYGDYHCICLHGYTGITGRNCELSSLGFEELSYMEFPPLDPRNNIISLEFATVKKNSLILYNYDNRKGVGGEFVALEIIDGKLQFSYNLGNGIVRLTTEKKVADGQFHTVQASRTG</sequence>
<evidence type="ECO:0000256" key="4">
    <source>
        <dbReference type="ARBA" id="ARBA00022692"/>
    </source>
</evidence>
<dbReference type="eggNOG" id="KOG1219">
    <property type="taxonomic scope" value="Eukaryota"/>
</dbReference>
<feature type="domain" description="Cadherin" evidence="17">
    <location>
        <begin position="1131"/>
        <end position="1227"/>
    </location>
</feature>
<dbReference type="Gene3D" id="2.60.120.200">
    <property type="match status" value="1"/>
</dbReference>
<dbReference type="GO" id="GO:0001736">
    <property type="term" value="P:establishment of planar polarity"/>
    <property type="evidence" value="ECO:0007669"/>
    <property type="project" value="UniProtKB-ARBA"/>
</dbReference>
<dbReference type="SUPFAM" id="SSF57184">
    <property type="entry name" value="Growth factor receptor domain"/>
    <property type="match status" value="1"/>
</dbReference>
<dbReference type="EMBL" id="AFYH01226356">
    <property type="status" value="NOT_ANNOTATED_CDS"/>
    <property type="molecule type" value="Genomic_DNA"/>
</dbReference>
<keyword evidence="6" id="KW-0677">Repeat</keyword>
<evidence type="ECO:0008006" key="20">
    <source>
        <dbReference type="Google" id="ProtNLM"/>
    </source>
</evidence>
<dbReference type="GO" id="GO:0007163">
    <property type="term" value="P:establishment or maintenance of cell polarity"/>
    <property type="evidence" value="ECO:0007669"/>
    <property type="project" value="UniProtKB-ARBA"/>
</dbReference>
<dbReference type="GO" id="GO:0007157">
    <property type="term" value="P:heterophilic cell-cell adhesion via plasma membrane cell adhesion molecules"/>
    <property type="evidence" value="ECO:0007669"/>
    <property type="project" value="UniProtKB-ARBA"/>
</dbReference>
<keyword evidence="12" id="KW-0325">Glycoprotein</keyword>
<evidence type="ECO:0000256" key="8">
    <source>
        <dbReference type="ARBA" id="ARBA00022889"/>
    </source>
</evidence>
<dbReference type="InterPro" id="IPR015919">
    <property type="entry name" value="Cadherin-like_sf"/>
</dbReference>
<accession>H3A4U8</accession>
<evidence type="ECO:0000313" key="18">
    <source>
        <dbReference type="Ensembl" id="ENSLACP00000004669.1"/>
    </source>
</evidence>
<feature type="domain" description="Cadherin" evidence="17">
    <location>
        <begin position="712"/>
        <end position="808"/>
    </location>
</feature>
<keyword evidence="19" id="KW-1185">Reference proteome</keyword>
<feature type="domain" description="Laminin G" evidence="15">
    <location>
        <begin position="2078"/>
        <end position="2171"/>
    </location>
</feature>
<feature type="domain" description="Cadherin" evidence="17">
    <location>
        <begin position="189"/>
        <end position="292"/>
    </location>
</feature>
<keyword evidence="7 13" id="KW-0106">Calcium</keyword>
<keyword evidence="5" id="KW-0732">Signal</keyword>
<dbReference type="PROSITE" id="PS50026">
    <property type="entry name" value="EGF_3"/>
    <property type="match status" value="3"/>
</dbReference>
<dbReference type="PROSITE" id="PS00022">
    <property type="entry name" value="EGF_1"/>
    <property type="match status" value="2"/>
</dbReference>
<dbReference type="EMBL" id="AFYH01226360">
    <property type="status" value="NOT_ANNOTATED_CDS"/>
    <property type="molecule type" value="Genomic_DNA"/>
</dbReference>
<evidence type="ECO:0000256" key="9">
    <source>
        <dbReference type="ARBA" id="ARBA00022989"/>
    </source>
</evidence>
<feature type="domain" description="Cadherin" evidence="17">
    <location>
        <begin position="1014"/>
        <end position="1122"/>
    </location>
</feature>
<dbReference type="FunFam" id="2.60.40.60:FF:000020">
    <property type="entry name" value="Dachsous cadherin-related 1b"/>
    <property type="match status" value="3"/>
</dbReference>
<dbReference type="InterPro" id="IPR018097">
    <property type="entry name" value="EGF_Ca-bd_CS"/>
</dbReference>
<reference evidence="18" key="3">
    <citation type="submission" date="2025-09" db="UniProtKB">
        <authorList>
            <consortium name="Ensembl"/>
        </authorList>
    </citation>
    <scope>IDENTIFICATION</scope>
</reference>
<dbReference type="Pfam" id="PF00028">
    <property type="entry name" value="Cadherin"/>
    <property type="match status" value="16"/>
</dbReference>
<dbReference type="PROSITE" id="PS01186">
    <property type="entry name" value="EGF_2"/>
    <property type="match status" value="3"/>
</dbReference>
<evidence type="ECO:0000256" key="7">
    <source>
        <dbReference type="ARBA" id="ARBA00022837"/>
    </source>
</evidence>
<feature type="domain" description="Cadherin" evidence="17">
    <location>
        <begin position="293"/>
        <end position="393"/>
    </location>
</feature>
<reference evidence="19" key="1">
    <citation type="submission" date="2011-08" db="EMBL/GenBank/DDBJ databases">
        <title>The draft genome of Latimeria chalumnae.</title>
        <authorList>
            <person name="Di Palma F."/>
            <person name="Alfoldi J."/>
            <person name="Johnson J."/>
            <person name="Berlin A."/>
            <person name="Gnerre S."/>
            <person name="Jaffe D."/>
            <person name="MacCallum I."/>
            <person name="Young S."/>
            <person name="Walker B.J."/>
            <person name="Lander E."/>
            <person name="Lindblad-Toh K."/>
        </authorList>
    </citation>
    <scope>NUCLEOTIDE SEQUENCE [LARGE SCALE GENOMIC DNA]</scope>
    <source>
        <strain evidence="19">Wild caught</strain>
    </source>
</reference>
<evidence type="ECO:0000256" key="6">
    <source>
        <dbReference type="ARBA" id="ARBA00022737"/>
    </source>
</evidence>
<dbReference type="FunFam" id="2.60.40.60:FF:000080">
    <property type="entry name" value="FAT atypical cadherin 1"/>
    <property type="match status" value="2"/>
</dbReference>
<feature type="domain" description="Cadherin" evidence="17">
    <location>
        <begin position="1544"/>
        <end position="1649"/>
    </location>
</feature>
<evidence type="ECO:0000256" key="11">
    <source>
        <dbReference type="ARBA" id="ARBA00023157"/>
    </source>
</evidence>
<dbReference type="PROSITE" id="PS50025">
    <property type="entry name" value="LAM_G_DOMAIN"/>
    <property type="match status" value="1"/>
</dbReference>
<dbReference type="FunFam" id="2.60.40.60:FF:000101">
    <property type="entry name" value="FAT atypical cadherin 4"/>
    <property type="match status" value="1"/>
</dbReference>
<dbReference type="OMA" id="VADGHFH"/>
<dbReference type="EMBL" id="AFYH01226351">
    <property type="status" value="NOT_ANNOTATED_CDS"/>
    <property type="molecule type" value="Genomic_DNA"/>
</dbReference>
<protein>
    <recommendedName>
        <fullName evidence="20">FAT atypical cadherin 4</fullName>
    </recommendedName>
</protein>
<dbReference type="GO" id="GO:0005509">
    <property type="term" value="F:calcium ion binding"/>
    <property type="evidence" value="ECO:0007669"/>
    <property type="project" value="UniProtKB-UniRule"/>
</dbReference>
<evidence type="ECO:0000259" key="15">
    <source>
        <dbReference type="PROSITE" id="PS50025"/>
    </source>
</evidence>
<evidence type="ECO:0000256" key="2">
    <source>
        <dbReference type="ARBA" id="ARBA00022536"/>
    </source>
</evidence>
<dbReference type="InParanoid" id="H3A4U8"/>
<dbReference type="HOGENOM" id="CLU_000389_0_0_1"/>
<evidence type="ECO:0000313" key="19">
    <source>
        <dbReference type="Proteomes" id="UP000008672"/>
    </source>
</evidence>
<dbReference type="FunFam" id="2.60.40.60:FF:000131">
    <property type="entry name" value="FAT atypical cadherin 4"/>
    <property type="match status" value="1"/>
</dbReference>
<dbReference type="EMBL" id="AFYH01226353">
    <property type="status" value="NOT_ANNOTATED_CDS"/>
    <property type="molecule type" value="Genomic_DNA"/>
</dbReference>
<dbReference type="PROSITE" id="PS50268">
    <property type="entry name" value="CADHERIN_2"/>
    <property type="match status" value="17"/>
</dbReference>
<dbReference type="FunFam" id="2.60.40.60:FF:000116">
    <property type="entry name" value="Dachsous cadherin-related 2"/>
    <property type="match status" value="1"/>
</dbReference>
<evidence type="ECO:0000256" key="14">
    <source>
        <dbReference type="PROSITE-ProRule" id="PRU00076"/>
    </source>
</evidence>
<dbReference type="Pfam" id="PF00008">
    <property type="entry name" value="EGF"/>
    <property type="match status" value="1"/>
</dbReference>
<dbReference type="GO" id="GO:0007156">
    <property type="term" value="P:homophilic cell adhesion via plasma membrane adhesion molecules"/>
    <property type="evidence" value="ECO:0007669"/>
    <property type="project" value="InterPro"/>
</dbReference>
<dbReference type="EMBL" id="AFYH01226358">
    <property type="status" value="NOT_ANNOTATED_CDS"/>
    <property type="molecule type" value="Genomic_DNA"/>
</dbReference>
<dbReference type="GO" id="GO:0051239">
    <property type="term" value="P:regulation of multicellular organismal process"/>
    <property type="evidence" value="ECO:0007669"/>
    <property type="project" value="UniProtKB-ARBA"/>
</dbReference>
<comment type="caution">
    <text evidence="14">Lacks conserved residue(s) required for the propagation of feature annotation.</text>
</comment>
<dbReference type="SUPFAM" id="SSF49899">
    <property type="entry name" value="Concanavalin A-like lectins/glucanases"/>
    <property type="match status" value="1"/>
</dbReference>
<dbReference type="GO" id="GO:0016477">
    <property type="term" value="P:cell migration"/>
    <property type="evidence" value="ECO:0007669"/>
    <property type="project" value="TreeGrafter"/>
</dbReference>
<feature type="domain" description="EGF-like" evidence="16">
    <location>
        <begin position="2038"/>
        <end position="2077"/>
    </location>
</feature>
<dbReference type="GO" id="GO:0120036">
    <property type="term" value="P:plasma membrane bounded cell projection organization"/>
    <property type="evidence" value="ECO:0007669"/>
    <property type="project" value="UniProtKB-ARBA"/>
</dbReference>
<dbReference type="InterPro" id="IPR000152">
    <property type="entry name" value="EGF-type_Asp/Asn_hydroxyl_site"/>
</dbReference>
<evidence type="ECO:0000259" key="17">
    <source>
        <dbReference type="PROSITE" id="PS50268"/>
    </source>
</evidence>
<dbReference type="InterPro" id="IPR000742">
    <property type="entry name" value="EGF"/>
</dbReference>
<evidence type="ECO:0000256" key="13">
    <source>
        <dbReference type="PROSITE-ProRule" id="PRU00043"/>
    </source>
</evidence>
<feature type="domain" description="Cadherin" evidence="17">
    <location>
        <begin position="1333"/>
        <end position="1436"/>
    </location>
</feature>
<dbReference type="EMBL" id="AFYH01226354">
    <property type="status" value="NOT_ANNOTATED_CDS"/>
    <property type="molecule type" value="Genomic_DNA"/>
</dbReference>
<keyword evidence="11 14" id="KW-1015">Disulfide bond</keyword>
<dbReference type="EMBL" id="AFYH01226352">
    <property type="status" value="NOT_ANNOTATED_CDS"/>
    <property type="molecule type" value="Genomic_DNA"/>
</dbReference>
<dbReference type="Proteomes" id="UP000008672">
    <property type="component" value="Unassembled WGS sequence"/>
</dbReference>
<dbReference type="GeneTree" id="ENSGT00940000155719"/>
<keyword evidence="2 14" id="KW-0245">EGF-like domain</keyword>
<dbReference type="PROSITE" id="PS00010">
    <property type="entry name" value="ASX_HYDROXYL"/>
    <property type="match status" value="2"/>
</dbReference>
<keyword evidence="3" id="KW-0597">Phosphoprotein</keyword>
<dbReference type="PANTHER" id="PTHR24027:SF438">
    <property type="entry name" value="CADHERIN 23"/>
    <property type="match status" value="1"/>
</dbReference>
<keyword evidence="9" id="KW-1133">Transmembrane helix</keyword>
<dbReference type="SMART" id="SM00181">
    <property type="entry name" value="EGF"/>
    <property type="match status" value="3"/>
</dbReference>
<dbReference type="GO" id="GO:0050793">
    <property type="term" value="P:regulation of developmental process"/>
    <property type="evidence" value="ECO:0007669"/>
    <property type="project" value="UniProtKB-ARBA"/>
</dbReference>
<name>H3A4U8_LATCH</name>
<dbReference type="EMBL" id="AFYH01226355">
    <property type="status" value="NOT_ANNOTATED_CDS"/>
    <property type="molecule type" value="Genomic_DNA"/>
</dbReference>
<dbReference type="InterPro" id="IPR009030">
    <property type="entry name" value="Growth_fac_rcpt_cys_sf"/>
</dbReference>
<comment type="subcellular location">
    <subcellularLocation>
        <location evidence="1">Membrane</location>
        <topology evidence="1">Single-pass membrane protein</topology>
    </subcellularLocation>
</comment>
<feature type="domain" description="Cadherin" evidence="17">
    <location>
        <begin position="1228"/>
        <end position="1332"/>
    </location>
</feature>
<dbReference type="PRINTS" id="PR00205">
    <property type="entry name" value="CADHERIN"/>
</dbReference>
<dbReference type="GO" id="GO:0030182">
    <property type="term" value="P:neuron differentiation"/>
    <property type="evidence" value="ECO:0007669"/>
    <property type="project" value="UniProtKB-ARBA"/>
</dbReference>
<dbReference type="SMART" id="SM00112">
    <property type="entry name" value="CA"/>
    <property type="match status" value="17"/>
</dbReference>
<feature type="domain" description="Cadherin" evidence="17">
    <location>
        <begin position="394"/>
        <end position="498"/>
    </location>
</feature>
<dbReference type="InterPro" id="IPR001791">
    <property type="entry name" value="Laminin_G"/>
</dbReference>
<feature type="domain" description="EGF-like" evidence="16">
    <location>
        <begin position="2000"/>
        <end position="2036"/>
    </location>
</feature>
<dbReference type="FunFam" id="2.60.40.60:FF:000181">
    <property type="entry name" value="Predicted protein"/>
    <property type="match status" value="1"/>
</dbReference>
<dbReference type="GO" id="GO:0007423">
    <property type="term" value="P:sensory organ development"/>
    <property type="evidence" value="ECO:0007669"/>
    <property type="project" value="UniProtKB-ARBA"/>
</dbReference>
<dbReference type="InterPro" id="IPR020894">
    <property type="entry name" value="Cadherin_CS"/>
</dbReference>
<dbReference type="CDD" id="cd11304">
    <property type="entry name" value="Cadherin_repeat"/>
    <property type="match status" value="15"/>
</dbReference>
<dbReference type="FunFam" id="2.60.40.60:FF:000106">
    <property type="entry name" value="FAT atypical cadherin 4"/>
    <property type="match status" value="1"/>
</dbReference>
<dbReference type="FunFam" id="2.60.40.60:FF:000037">
    <property type="entry name" value="FAT atypical cadherin 1"/>
    <property type="match status" value="1"/>
</dbReference>
<dbReference type="InterPro" id="IPR049883">
    <property type="entry name" value="NOTCH1_EGF-like"/>
</dbReference>
<evidence type="ECO:0000256" key="3">
    <source>
        <dbReference type="ARBA" id="ARBA00022553"/>
    </source>
</evidence>
<evidence type="ECO:0000256" key="12">
    <source>
        <dbReference type="ARBA" id="ARBA00023180"/>
    </source>
</evidence>
<dbReference type="Gene3D" id="2.60.40.60">
    <property type="entry name" value="Cadherins"/>
    <property type="match status" value="17"/>
</dbReference>
<dbReference type="SMART" id="SM00179">
    <property type="entry name" value="EGF_CA"/>
    <property type="match status" value="2"/>
</dbReference>
<dbReference type="SUPFAM" id="SSF49313">
    <property type="entry name" value="Cadherin-like"/>
    <property type="match status" value="17"/>
</dbReference>
<dbReference type="FunFam" id="2.60.40.60:FF:000029">
    <property type="entry name" value="Cadherin EGF LAG seven-pass G-type receptor 3"/>
    <property type="match status" value="1"/>
</dbReference>
<dbReference type="PANTHER" id="PTHR24027">
    <property type="entry name" value="CADHERIN-23"/>
    <property type="match status" value="1"/>
</dbReference>
<dbReference type="Ensembl" id="ENSLACT00000004708.1">
    <property type="protein sequence ID" value="ENSLACP00000004669.1"/>
    <property type="gene ID" value="ENSLACG00000004156.1"/>
</dbReference>
<evidence type="ECO:0000256" key="5">
    <source>
        <dbReference type="ARBA" id="ARBA00022729"/>
    </source>
</evidence>
<dbReference type="Pfam" id="PF07645">
    <property type="entry name" value="EGF_CA"/>
    <property type="match status" value="1"/>
</dbReference>
<keyword evidence="4" id="KW-0812">Transmembrane</keyword>
<evidence type="ECO:0000259" key="16">
    <source>
        <dbReference type="PROSITE" id="PS50026"/>
    </source>
</evidence>
<dbReference type="EMBL" id="AFYH01226359">
    <property type="status" value="NOT_ANNOTATED_CDS"/>
    <property type="molecule type" value="Genomic_DNA"/>
</dbReference>
<feature type="domain" description="Cadherin" evidence="17">
    <location>
        <begin position="1"/>
        <end position="81"/>
    </location>
</feature>
<feature type="domain" description="Cadherin" evidence="17">
    <location>
        <begin position="809"/>
        <end position="912"/>
    </location>
</feature>
<dbReference type="STRING" id="7897.ENSLACP00000004669"/>
<feature type="domain" description="Cadherin" evidence="17">
    <location>
        <begin position="912"/>
        <end position="1013"/>
    </location>
</feature>
<dbReference type="PROSITE" id="PS00232">
    <property type="entry name" value="CADHERIN_1"/>
    <property type="match status" value="6"/>
</dbReference>
<dbReference type="InterPro" id="IPR002126">
    <property type="entry name" value="Cadherin-like_dom"/>
</dbReference>
<feature type="domain" description="EGF-like" evidence="16">
    <location>
        <begin position="1940"/>
        <end position="1998"/>
    </location>
</feature>